<evidence type="ECO:0000313" key="2">
    <source>
        <dbReference type="Proteomes" id="UP001060261"/>
    </source>
</evidence>
<dbReference type="SUPFAM" id="SSF109854">
    <property type="entry name" value="DinB/YfiT-like putative metalloenzymes"/>
    <property type="match status" value="1"/>
</dbReference>
<gene>
    <name evidence="1" type="ORF">N0D28_09390</name>
</gene>
<sequence length="162" mass="18775">MPGERSGELNHSRSRGARALVLLHDQHLRQCVDVWKQAKAANLHLPETKSEDYRSLDALLHHLLHSARIYIFRICHNLSLPAPQIGPVPDMEVLAGQADRYLEHLLERWRLPLADVTDAQIEPDPELYFAGMPYWVDAMLEHAVMHPIRHEFQLRELMERQG</sequence>
<organism evidence="1 2">
    <name type="scientific">Deinococcus rubellus</name>
    <dbReference type="NCBI Taxonomy" id="1889240"/>
    <lineage>
        <taxon>Bacteria</taxon>
        <taxon>Thermotogati</taxon>
        <taxon>Deinococcota</taxon>
        <taxon>Deinococci</taxon>
        <taxon>Deinococcales</taxon>
        <taxon>Deinococcaceae</taxon>
        <taxon>Deinococcus</taxon>
    </lineage>
</organism>
<keyword evidence="2" id="KW-1185">Reference proteome</keyword>
<accession>A0ABY5YFN1</accession>
<protein>
    <recommendedName>
        <fullName evidence="3">DinB family protein</fullName>
    </recommendedName>
</protein>
<reference evidence="1" key="1">
    <citation type="submission" date="2022-09" db="EMBL/GenBank/DDBJ databases">
        <title>genome sequence of Deinococcus rubellus.</title>
        <authorList>
            <person name="Srinivasan S."/>
        </authorList>
    </citation>
    <scope>NUCLEOTIDE SEQUENCE</scope>
    <source>
        <strain evidence="1">Ant6</strain>
    </source>
</reference>
<evidence type="ECO:0000313" key="1">
    <source>
        <dbReference type="EMBL" id="UWX62976.1"/>
    </source>
</evidence>
<proteinExistence type="predicted"/>
<evidence type="ECO:0008006" key="3">
    <source>
        <dbReference type="Google" id="ProtNLM"/>
    </source>
</evidence>
<dbReference type="EMBL" id="CP104213">
    <property type="protein sequence ID" value="UWX62976.1"/>
    <property type="molecule type" value="Genomic_DNA"/>
</dbReference>
<name>A0ABY5YFN1_9DEIO</name>
<dbReference type="RefSeq" id="WP_260559269.1">
    <property type="nucleotide sequence ID" value="NZ_BAABEC010000184.1"/>
</dbReference>
<dbReference type="InterPro" id="IPR034660">
    <property type="entry name" value="DinB/YfiT-like"/>
</dbReference>
<dbReference type="Proteomes" id="UP001060261">
    <property type="component" value="Chromosome"/>
</dbReference>